<evidence type="ECO:0000256" key="1">
    <source>
        <dbReference type="ARBA" id="ARBA00023152"/>
    </source>
</evidence>
<dbReference type="InterPro" id="IPR047640">
    <property type="entry name" value="RpiR-like"/>
</dbReference>
<dbReference type="Proteomes" id="UP001158049">
    <property type="component" value="Unassembled WGS sequence"/>
</dbReference>
<dbReference type="PROSITE" id="PS51071">
    <property type="entry name" value="HTH_RPIR"/>
    <property type="match status" value="1"/>
</dbReference>
<feature type="domain" description="HTH rpiR-type" evidence="2">
    <location>
        <begin position="9"/>
        <end position="85"/>
    </location>
</feature>
<evidence type="ECO:0000313" key="4">
    <source>
        <dbReference type="Proteomes" id="UP001158049"/>
    </source>
</evidence>
<dbReference type="PANTHER" id="PTHR30514">
    <property type="entry name" value="GLUCOKINASE"/>
    <property type="match status" value="1"/>
</dbReference>
<dbReference type="InterPro" id="IPR009057">
    <property type="entry name" value="Homeodomain-like_sf"/>
</dbReference>
<dbReference type="Gene3D" id="1.10.10.10">
    <property type="entry name" value="Winged helix-like DNA-binding domain superfamily/Winged helix DNA-binding domain"/>
    <property type="match status" value="1"/>
</dbReference>
<dbReference type="EMBL" id="FXUL01000012">
    <property type="protein sequence ID" value="SMP66492.1"/>
    <property type="molecule type" value="Genomic_DNA"/>
</dbReference>
<keyword evidence="1" id="KW-0324">Glycolysis</keyword>
<dbReference type="InterPro" id="IPR001347">
    <property type="entry name" value="SIS_dom"/>
</dbReference>
<evidence type="ECO:0000313" key="3">
    <source>
        <dbReference type="EMBL" id="SMP66492.1"/>
    </source>
</evidence>
<dbReference type="SUPFAM" id="SSF53697">
    <property type="entry name" value="SIS domain"/>
    <property type="match status" value="1"/>
</dbReference>
<comment type="caution">
    <text evidence="3">The sequence shown here is derived from an EMBL/GenBank/DDBJ whole genome shotgun (WGS) entry which is preliminary data.</text>
</comment>
<organism evidence="3 4">
    <name type="scientific">Noviherbaspirillum suwonense</name>
    <dbReference type="NCBI Taxonomy" id="1224511"/>
    <lineage>
        <taxon>Bacteria</taxon>
        <taxon>Pseudomonadati</taxon>
        <taxon>Pseudomonadota</taxon>
        <taxon>Betaproteobacteria</taxon>
        <taxon>Burkholderiales</taxon>
        <taxon>Oxalobacteraceae</taxon>
        <taxon>Noviherbaspirillum</taxon>
    </lineage>
</organism>
<name>A0ABY1QDZ6_9BURK</name>
<dbReference type="InterPro" id="IPR046348">
    <property type="entry name" value="SIS_dom_sf"/>
</dbReference>
<protein>
    <submittedName>
        <fullName evidence="3">Transcriptional regulator, RpiR family</fullName>
    </submittedName>
</protein>
<gene>
    <name evidence="3" type="ORF">SAMN06295970_1123</name>
</gene>
<dbReference type="Pfam" id="PF01418">
    <property type="entry name" value="HTH_6"/>
    <property type="match status" value="1"/>
</dbReference>
<dbReference type="PANTHER" id="PTHR30514:SF18">
    <property type="entry name" value="RPIR-FAMILY TRANSCRIPTIONAL REGULATOR"/>
    <property type="match status" value="1"/>
</dbReference>
<sequence>MTRQTATVDTLSVRIKKVMDQLPKAEKKLGQMILQSPGQMASYSASEIARMAGVSNATMTRLVQRLGYDSFEQMRRLAREGIAWGSPLFLLDRSSEPQEVIDQDPFEAHIKASITNIRTSFESISPIVIEEIGSQLAGARQIRIFGQRNNYFFAAYLRWQLIQFRSDVYLLPASGETLGEYLVGLMPADLFIVFGLRRRQPGLAGLVSTVRQSGAKVVLITDTASEQDIQADWTIKCETSSPIPLDNHTAVMTVCHVLSEKLIRLVGLQGRERLARIEDLHMQLKEF</sequence>
<dbReference type="SUPFAM" id="SSF46689">
    <property type="entry name" value="Homeodomain-like"/>
    <property type="match status" value="1"/>
</dbReference>
<dbReference type="Gene3D" id="3.40.50.10490">
    <property type="entry name" value="Glucose-6-phosphate isomerase like protein, domain 1"/>
    <property type="match status" value="1"/>
</dbReference>
<evidence type="ECO:0000259" key="2">
    <source>
        <dbReference type="PROSITE" id="PS51071"/>
    </source>
</evidence>
<keyword evidence="4" id="KW-1185">Reference proteome</keyword>
<accession>A0ABY1QDZ6</accession>
<dbReference type="InterPro" id="IPR036388">
    <property type="entry name" value="WH-like_DNA-bd_sf"/>
</dbReference>
<proteinExistence type="predicted"/>
<dbReference type="InterPro" id="IPR000281">
    <property type="entry name" value="HTH_RpiR"/>
</dbReference>
<reference evidence="3 4" key="1">
    <citation type="submission" date="2017-05" db="EMBL/GenBank/DDBJ databases">
        <authorList>
            <person name="Varghese N."/>
            <person name="Submissions S."/>
        </authorList>
    </citation>
    <scope>NUCLEOTIDE SEQUENCE [LARGE SCALE GENOMIC DNA]</scope>
    <source>
        <strain evidence="3 4">DSM 26001</strain>
    </source>
</reference>
<dbReference type="Pfam" id="PF01380">
    <property type="entry name" value="SIS"/>
    <property type="match status" value="1"/>
</dbReference>